<organism evidence="1 4">
    <name type="scientific">Yersinia enterocolitica</name>
    <dbReference type="NCBI Taxonomy" id="630"/>
    <lineage>
        <taxon>Bacteria</taxon>
        <taxon>Pseudomonadati</taxon>
        <taxon>Pseudomonadota</taxon>
        <taxon>Gammaproteobacteria</taxon>
        <taxon>Enterobacterales</taxon>
        <taxon>Yersiniaceae</taxon>
        <taxon>Yersinia</taxon>
    </lineage>
</organism>
<dbReference type="EMBL" id="CGBR01000005">
    <property type="protein sequence ID" value="CFQ56819.1"/>
    <property type="molecule type" value="Genomic_DNA"/>
</dbReference>
<sequence length="132" mass="14817">MRVLSWSAENNRFELSLSGGAYLKGVANLYRVVTLRGEFVVSGHHRVFCADGSYRPVDSLDESVKVFASSQSLQLTNLDVVPKSLHACDPRLNQILADYLGRYANHRQFRKLTKTKGAFPNENSLLKLLYLG</sequence>
<dbReference type="AlphaFoldDB" id="A0A0E1NMB8"/>
<gene>
    <name evidence="1" type="ORF">ERS137941_01056</name>
    <name evidence="2" type="ORF">ERS137959_00827</name>
</gene>
<proteinExistence type="predicted"/>
<dbReference type="PATRIC" id="fig|630.129.peg.2511"/>
<dbReference type="KEGG" id="yet:CH48_4102"/>
<dbReference type="Proteomes" id="UP000048841">
    <property type="component" value="Unassembled WGS sequence"/>
</dbReference>
<accession>A0A0E1NMB8</accession>
<evidence type="ECO:0000313" key="4">
    <source>
        <dbReference type="Proteomes" id="UP000048841"/>
    </source>
</evidence>
<protein>
    <submittedName>
        <fullName evidence="1">ISSod4 transposase, TnpA_ISSod4_50</fullName>
    </submittedName>
</protein>
<keyword evidence="3" id="KW-1185">Reference proteome</keyword>
<reference evidence="1 4" key="2">
    <citation type="submission" date="2015-03" db="EMBL/GenBank/DDBJ databases">
        <authorList>
            <person name="Murphy D."/>
        </authorList>
    </citation>
    <scope>NUCLEOTIDE SEQUENCE [LARGE SCALE GENOMIC DNA]</scope>
    <source>
        <strain evidence="1 4">IP26249</strain>
    </source>
</reference>
<reference evidence="2 3" key="1">
    <citation type="submission" date="2015-03" db="EMBL/GenBank/DDBJ databases">
        <authorList>
            <consortium name="Pathogen Informatics"/>
            <person name="Murphy D."/>
        </authorList>
    </citation>
    <scope>NUCLEOTIDE SEQUENCE [LARGE SCALE GENOMIC DNA]</scope>
    <source>
        <strain evidence="2 3">IP05342</strain>
    </source>
</reference>
<evidence type="ECO:0000313" key="1">
    <source>
        <dbReference type="EMBL" id="CFQ56819.1"/>
    </source>
</evidence>
<dbReference type="EMBL" id="CPXJ01000008">
    <property type="protein sequence ID" value="CND30538.1"/>
    <property type="molecule type" value="Genomic_DNA"/>
</dbReference>
<evidence type="ECO:0000313" key="3">
    <source>
        <dbReference type="Proteomes" id="UP000041601"/>
    </source>
</evidence>
<evidence type="ECO:0000313" key="2">
    <source>
        <dbReference type="EMBL" id="CND30538.1"/>
    </source>
</evidence>
<dbReference type="Proteomes" id="UP000041601">
    <property type="component" value="Unassembled WGS sequence"/>
</dbReference>
<name>A0A0E1NMB8_YEREN</name>